<protein>
    <submittedName>
        <fullName evidence="1">Uncharacterized protein</fullName>
    </submittedName>
</protein>
<organism evidence="1 2">
    <name type="scientific">Populus alba</name>
    <name type="common">White poplar</name>
    <dbReference type="NCBI Taxonomy" id="43335"/>
    <lineage>
        <taxon>Eukaryota</taxon>
        <taxon>Viridiplantae</taxon>
        <taxon>Streptophyta</taxon>
        <taxon>Embryophyta</taxon>
        <taxon>Tracheophyta</taxon>
        <taxon>Spermatophyta</taxon>
        <taxon>Magnoliopsida</taxon>
        <taxon>eudicotyledons</taxon>
        <taxon>Gunneridae</taxon>
        <taxon>Pentapetalae</taxon>
        <taxon>rosids</taxon>
        <taxon>fabids</taxon>
        <taxon>Malpighiales</taxon>
        <taxon>Salicaceae</taxon>
        <taxon>Saliceae</taxon>
        <taxon>Populus</taxon>
    </lineage>
</organism>
<dbReference type="EMBL" id="RCHU02000001">
    <property type="protein sequence ID" value="KAL3610996.1"/>
    <property type="molecule type" value="Genomic_DNA"/>
</dbReference>
<comment type="caution">
    <text evidence="1">The sequence shown here is derived from an EMBL/GenBank/DDBJ whole genome shotgun (WGS) entry which is preliminary data.</text>
</comment>
<evidence type="ECO:0000313" key="2">
    <source>
        <dbReference type="Proteomes" id="UP000309997"/>
    </source>
</evidence>
<evidence type="ECO:0000313" key="1">
    <source>
        <dbReference type="EMBL" id="KAL3610996.1"/>
    </source>
</evidence>
<name>A0ACC4D0C1_POPAL</name>
<reference evidence="1 2" key="1">
    <citation type="journal article" date="2024" name="Plant Biotechnol. J.">
        <title>Genome and CRISPR/Cas9 system of a widespread forest tree (Populus alba) in the world.</title>
        <authorList>
            <person name="Liu Y.J."/>
            <person name="Jiang P.F."/>
            <person name="Han X.M."/>
            <person name="Li X.Y."/>
            <person name="Wang H.M."/>
            <person name="Wang Y.J."/>
            <person name="Wang X.X."/>
            <person name="Zeng Q.Y."/>
        </authorList>
    </citation>
    <scope>NUCLEOTIDE SEQUENCE [LARGE SCALE GENOMIC DNA]</scope>
    <source>
        <strain evidence="2">cv. PAL-ZL1</strain>
    </source>
</reference>
<accession>A0ACC4D0C1</accession>
<keyword evidence="2" id="KW-1185">Reference proteome</keyword>
<gene>
    <name evidence="1" type="ORF">D5086_002016</name>
</gene>
<dbReference type="Proteomes" id="UP000309997">
    <property type="component" value="Unassembled WGS sequence"/>
</dbReference>
<proteinExistence type="predicted"/>
<sequence>MKRPMNTKTQYDIPSLDTSSVAPSVVPKRRLLLDMQGTTDAGGCYFRRGGNDIRVLSAAADLCLLLVARAIDGFVIARELE</sequence>